<keyword evidence="2 4" id="KW-0378">Hydrolase</keyword>
<keyword evidence="5" id="KW-0732">Signal</keyword>
<keyword evidence="9" id="KW-1185">Reference proteome</keyword>
<dbReference type="PANTHER" id="PTHR42800">
    <property type="entry name" value="EXOINULINASE INUD (AFU_ORTHOLOGUE AFUA_5G00480)"/>
    <property type="match status" value="1"/>
</dbReference>
<evidence type="ECO:0000256" key="3">
    <source>
        <dbReference type="ARBA" id="ARBA00023295"/>
    </source>
</evidence>
<dbReference type="PANTHER" id="PTHR42800:SF3">
    <property type="entry name" value="GLYCOSYL HYDROLASE FAMILY 32 N-TERMINAL DOMAIN-CONTAINING PROTEIN"/>
    <property type="match status" value="1"/>
</dbReference>
<dbReference type="InterPro" id="IPR013189">
    <property type="entry name" value="Glyco_hydro_32_C"/>
</dbReference>
<reference evidence="8" key="1">
    <citation type="journal article" date="2020" name="Stud. Mycol.">
        <title>101 Dothideomycetes genomes: a test case for predicting lifestyles and emergence of pathogens.</title>
        <authorList>
            <person name="Haridas S."/>
            <person name="Albert R."/>
            <person name="Binder M."/>
            <person name="Bloem J."/>
            <person name="Labutti K."/>
            <person name="Salamov A."/>
            <person name="Andreopoulos B."/>
            <person name="Baker S."/>
            <person name="Barry K."/>
            <person name="Bills G."/>
            <person name="Bluhm B."/>
            <person name="Cannon C."/>
            <person name="Castanera R."/>
            <person name="Culley D."/>
            <person name="Daum C."/>
            <person name="Ezra D."/>
            <person name="Gonzalez J."/>
            <person name="Henrissat B."/>
            <person name="Kuo A."/>
            <person name="Liang C."/>
            <person name="Lipzen A."/>
            <person name="Lutzoni F."/>
            <person name="Magnuson J."/>
            <person name="Mondo S."/>
            <person name="Nolan M."/>
            <person name="Ohm R."/>
            <person name="Pangilinan J."/>
            <person name="Park H.-J."/>
            <person name="Ramirez L."/>
            <person name="Alfaro M."/>
            <person name="Sun H."/>
            <person name="Tritt A."/>
            <person name="Yoshinaga Y."/>
            <person name="Zwiers L.-H."/>
            <person name="Turgeon B."/>
            <person name="Goodwin S."/>
            <person name="Spatafora J."/>
            <person name="Crous P."/>
            <person name="Grigoriev I."/>
        </authorList>
    </citation>
    <scope>NUCLEOTIDE SEQUENCE</scope>
    <source>
        <strain evidence="8">CBS 133067</strain>
    </source>
</reference>
<dbReference type="OrthoDB" id="202537at2759"/>
<feature type="chain" id="PRO_5040131380" evidence="5">
    <location>
        <begin position="22"/>
        <end position="619"/>
    </location>
</feature>
<dbReference type="SUPFAM" id="SSF49899">
    <property type="entry name" value="Concanavalin A-like lectins/glucanases"/>
    <property type="match status" value="1"/>
</dbReference>
<evidence type="ECO:0000256" key="4">
    <source>
        <dbReference type="RuleBase" id="RU362110"/>
    </source>
</evidence>
<feature type="signal peptide" evidence="5">
    <location>
        <begin position="1"/>
        <end position="21"/>
    </location>
</feature>
<evidence type="ECO:0000259" key="7">
    <source>
        <dbReference type="Pfam" id="PF08244"/>
    </source>
</evidence>
<proteinExistence type="inferred from homology"/>
<dbReference type="Proteomes" id="UP000799772">
    <property type="component" value="Unassembled WGS sequence"/>
</dbReference>
<dbReference type="SMART" id="SM00640">
    <property type="entry name" value="Glyco_32"/>
    <property type="match status" value="1"/>
</dbReference>
<comment type="similarity">
    <text evidence="1 4">Belongs to the glycosyl hydrolase 32 family.</text>
</comment>
<evidence type="ECO:0000256" key="2">
    <source>
        <dbReference type="ARBA" id="ARBA00022801"/>
    </source>
</evidence>
<feature type="domain" description="Glycosyl hydrolase family 32 C-terminal" evidence="7">
    <location>
        <begin position="447"/>
        <end position="578"/>
    </location>
</feature>
<feature type="domain" description="Glycosyl hydrolase family 32 N-terminal" evidence="6">
    <location>
        <begin position="47"/>
        <end position="394"/>
    </location>
</feature>
<dbReference type="Gene3D" id="2.60.120.560">
    <property type="entry name" value="Exo-inulinase, domain 1"/>
    <property type="match status" value="1"/>
</dbReference>
<dbReference type="InterPro" id="IPR013320">
    <property type="entry name" value="ConA-like_dom_sf"/>
</dbReference>
<organism evidence="8 9">
    <name type="scientific">Rhizodiscina lignyota</name>
    <dbReference type="NCBI Taxonomy" id="1504668"/>
    <lineage>
        <taxon>Eukaryota</taxon>
        <taxon>Fungi</taxon>
        <taxon>Dikarya</taxon>
        <taxon>Ascomycota</taxon>
        <taxon>Pezizomycotina</taxon>
        <taxon>Dothideomycetes</taxon>
        <taxon>Pleosporomycetidae</taxon>
        <taxon>Aulographales</taxon>
        <taxon>Rhizodiscinaceae</taxon>
        <taxon>Rhizodiscina</taxon>
    </lineage>
</organism>
<dbReference type="EMBL" id="ML978129">
    <property type="protein sequence ID" value="KAF2096546.1"/>
    <property type="molecule type" value="Genomic_DNA"/>
</dbReference>
<accession>A0A9P4I7D0</accession>
<dbReference type="GO" id="GO:0005987">
    <property type="term" value="P:sucrose catabolic process"/>
    <property type="evidence" value="ECO:0007669"/>
    <property type="project" value="TreeGrafter"/>
</dbReference>
<sequence length="619" mass="67840">MLASFGAIAFAAITYLPFSLCQSTLTADGIASMGNNSLFTRWRPVAHFIAPAGWMNDPCGPMYDSHTETYHLFYQWHPQHINWGNISWGHATSKDLVDWVDVGGWQDSEALALGPGPVGSYDGLGIFSGTAQPVNLHAQSDGNLTIFYTSVSKLPIGWNIPYQTLSETQSIATSSDGGRTWQKYEGNPVIDSDPPWNVTGFRDPFLEPLPELDAILDKGEPHYYAVFGSGIRGVGPRIPLYSAPASDLTKWSFESALWEPAANSSLGSVLETGSYGFNFEVSGFFDLQDSKGDTHWFVNMGTEGGNVTFHESAHWALWNMGAISRRANGSAEFTPQAGGAVYAITSFLDSKNGNRRIQWGWAPEDLPGTFALTQQGFQGCFALPRHLFVHEKKGIVNPPSGLGNSKYVKDSDETYTAYTLGARPLDEVVDAIRQGGNYDSIKGGQWQGSQHMSLTVTLSKVEGTAGIYIAQSPDGQESTAIYYSPGNHTIQVDRSKSSLLNPNVTFDPVVGYFMPYTTSEGEEDIVMNIFLDGSLLEVYVNDRFSLTTRIYPARTDSTGYGTYLGKGASAQFSDTQAWIGLKDVWPERPSNSSSPLLWDTAQETDNYVWWTGNKAKRMA</sequence>
<evidence type="ECO:0000313" key="8">
    <source>
        <dbReference type="EMBL" id="KAF2096546.1"/>
    </source>
</evidence>
<dbReference type="InterPro" id="IPR001362">
    <property type="entry name" value="Glyco_hydro_32"/>
</dbReference>
<dbReference type="InterPro" id="IPR023296">
    <property type="entry name" value="Glyco_hydro_beta-prop_sf"/>
</dbReference>
<evidence type="ECO:0000313" key="9">
    <source>
        <dbReference type="Proteomes" id="UP000799772"/>
    </source>
</evidence>
<evidence type="ECO:0000256" key="1">
    <source>
        <dbReference type="ARBA" id="ARBA00009902"/>
    </source>
</evidence>
<dbReference type="SUPFAM" id="SSF75005">
    <property type="entry name" value="Arabinanase/levansucrase/invertase"/>
    <property type="match status" value="1"/>
</dbReference>
<dbReference type="Gene3D" id="2.115.10.20">
    <property type="entry name" value="Glycosyl hydrolase domain, family 43"/>
    <property type="match status" value="1"/>
</dbReference>
<dbReference type="CDD" id="cd18621">
    <property type="entry name" value="GH32_XdINV-like"/>
    <property type="match status" value="1"/>
</dbReference>
<comment type="caution">
    <text evidence="8">The sequence shown here is derived from an EMBL/GenBank/DDBJ whole genome shotgun (WGS) entry which is preliminary data.</text>
</comment>
<gene>
    <name evidence="8" type="ORF">NA57DRAFT_67267</name>
</gene>
<keyword evidence="3 4" id="KW-0326">Glycosidase</keyword>
<dbReference type="GO" id="GO:0005737">
    <property type="term" value="C:cytoplasm"/>
    <property type="evidence" value="ECO:0007669"/>
    <property type="project" value="TreeGrafter"/>
</dbReference>
<protein>
    <submittedName>
        <fullName evidence="8">Arabinanase/levansucrase/invertase</fullName>
    </submittedName>
</protein>
<name>A0A9P4I7D0_9PEZI</name>
<dbReference type="Pfam" id="PF08244">
    <property type="entry name" value="Glyco_hydro_32C"/>
    <property type="match status" value="1"/>
</dbReference>
<dbReference type="AlphaFoldDB" id="A0A9P4I7D0"/>
<evidence type="ECO:0000259" key="6">
    <source>
        <dbReference type="Pfam" id="PF00251"/>
    </source>
</evidence>
<dbReference type="GO" id="GO:0004575">
    <property type="term" value="F:sucrose alpha-glucosidase activity"/>
    <property type="evidence" value="ECO:0007669"/>
    <property type="project" value="TreeGrafter"/>
</dbReference>
<evidence type="ECO:0000256" key="5">
    <source>
        <dbReference type="SAM" id="SignalP"/>
    </source>
</evidence>
<dbReference type="Pfam" id="PF00251">
    <property type="entry name" value="Glyco_hydro_32N"/>
    <property type="match status" value="1"/>
</dbReference>
<dbReference type="InterPro" id="IPR013148">
    <property type="entry name" value="Glyco_hydro_32_N"/>
</dbReference>